<feature type="region of interest" description="Disordered" evidence="1">
    <location>
        <begin position="182"/>
        <end position="209"/>
    </location>
</feature>
<dbReference type="Proteomes" id="UP001372244">
    <property type="component" value="Unassembled WGS sequence"/>
</dbReference>
<evidence type="ECO:0000313" key="4">
    <source>
        <dbReference type="Proteomes" id="UP001372244"/>
    </source>
</evidence>
<dbReference type="EMBL" id="JBAHUZ010000004">
    <property type="protein sequence ID" value="MEJ4138113.1"/>
    <property type="molecule type" value="Genomic_DNA"/>
</dbReference>
<evidence type="ECO:0000256" key="1">
    <source>
        <dbReference type="SAM" id="MobiDB-lite"/>
    </source>
</evidence>
<feature type="transmembrane region" description="Helical" evidence="2">
    <location>
        <begin position="69"/>
        <end position="94"/>
    </location>
</feature>
<feature type="transmembrane region" description="Helical" evidence="2">
    <location>
        <begin position="101"/>
        <end position="119"/>
    </location>
</feature>
<name>A0ABU8P2U7_9CORY</name>
<reference evidence="3 4" key="1">
    <citation type="submission" date="2024-02" db="EMBL/GenBank/DDBJ databases">
        <title>Whole genome sequencing and characterization of Corynebacterium isolated from the ocular surface of dry eye disease sufferers.</title>
        <authorList>
            <person name="Naqvi M."/>
        </authorList>
    </citation>
    <scope>NUCLEOTIDE SEQUENCE [LARGE SCALE GENOMIC DNA]</scope>
    <source>
        <strain evidence="3 4">PCR27</strain>
    </source>
</reference>
<evidence type="ECO:0008006" key="5">
    <source>
        <dbReference type="Google" id="ProtNLM"/>
    </source>
</evidence>
<organism evidence="3 4">
    <name type="scientific">Corynebacterium marquesiae</name>
    <dbReference type="NCBI Taxonomy" id="2913503"/>
    <lineage>
        <taxon>Bacteria</taxon>
        <taxon>Bacillati</taxon>
        <taxon>Actinomycetota</taxon>
        <taxon>Actinomycetes</taxon>
        <taxon>Mycobacteriales</taxon>
        <taxon>Corynebacteriaceae</taxon>
        <taxon>Corynebacterium</taxon>
    </lineage>
</organism>
<feature type="transmembrane region" description="Helical" evidence="2">
    <location>
        <begin position="31"/>
        <end position="49"/>
    </location>
</feature>
<sequence>MTEEHSTTVAHNAANAERRAAQTMDLGGHKVTLCIAVVAYLLYLILPYAGPAHGWEALTFGTTSSGVRISIVETVSAWLALIGLGILTPVTLFTRRATPGLVAWMLVTVSFFANLWGFWLRGSTADGASLGMWVGMLATFLAFLAYSMVALRRSPEQKAAEARVRATAGQLDEVGEFQSRIDAAPQQEPLEDNRRKQAAERHRAQRGEQ</sequence>
<protein>
    <recommendedName>
        <fullName evidence="5">Transmembrane protein</fullName>
    </recommendedName>
</protein>
<proteinExistence type="predicted"/>
<accession>A0ABU8P2U7</accession>
<feature type="compositionally biased region" description="Basic and acidic residues" evidence="1">
    <location>
        <begin position="191"/>
        <end position="209"/>
    </location>
</feature>
<dbReference type="RefSeq" id="WP_337887403.1">
    <property type="nucleotide sequence ID" value="NZ_JBAHUW010000004.1"/>
</dbReference>
<keyword evidence="2" id="KW-0472">Membrane</keyword>
<keyword evidence="2" id="KW-1133">Transmembrane helix</keyword>
<evidence type="ECO:0000256" key="2">
    <source>
        <dbReference type="SAM" id="Phobius"/>
    </source>
</evidence>
<keyword evidence="4" id="KW-1185">Reference proteome</keyword>
<evidence type="ECO:0000313" key="3">
    <source>
        <dbReference type="EMBL" id="MEJ4138113.1"/>
    </source>
</evidence>
<keyword evidence="2" id="KW-0812">Transmembrane</keyword>
<comment type="caution">
    <text evidence="3">The sequence shown here is derived from an EMBL/GenBank/DDBJ whole genome shotgun (WGS) entry which is preliminary data.</text>
</comment>
<gene>
    <name evidence="3" type="ORF">V5S76_03130</name>
</gene>
<feature type="transmembrane region" description="Helical" evidence="2">
    <location>
        <begin position="131"/>
        <end position="151"/>
    </location>
</feature>